<evidence type="ECO:0000313" key="2">
    <source>
        <dbReference type="Proteomes" id="UP000282977"/>
    </source>
</evidence>
<organism evidence="1 2">
    <name type="scientific">Sphingobium algorifonticola</name>
    <dbReference type="NCBI Taxonomy" id="2008318"/>
    <lineage>
        <taxon>Bacteria</taxon>
        <taxon>Pseudomonadati</taxon>
        <taxon>Pseudomonadota</taxon>
        <taxon>Alphaproteobacteria</taxon>
        <taxon>Sphingomonadales</taxon>
        <taxon>Sphingomonadaceae</taxon>
        <taxon>Sphingobium</taxon>
    </lineage>
</organism>
<dbReference type="RefSeq" id="WP_164847408.1">
    <property type="nucleotide sequence ID" value="NZ_RZUL01000002.1"/>
</dbReference>
<reference evidence="1 2" key="1">
    <citation type="submission" date="2019-01" db="EMBL/GenBank/DDBJ databases">
        <authorList>
            <person name="Chen W.-M."/>
        </authorList>
    </citation>
    <scope>NUCLEOTIDE SEQUENCE [LARGE SCALE GENOMIC DNA]</scope>
    <source>
        <strain evidence="1 2">TLA-22</strain>
    </source>
</reference>
<keyword evidence="2" id="KW-1185">Reference proteome</keyword>
<gene>
    <name evidence="1" type="ORF">ENE74_07840</name>
</gene>
<sequence length="61" mass="6474">MVEQASSGGNRTDHRQTAGHIFVQAPSARDGVAKALNRSFDVGPATVPEDMLALLARLDAR</sequence>
<evidence type="ECO:0008006" key="3">
    <source>
        <dbReference type="Google" id="ProtNLM"/>
    </source>
</evidence>
<accession>A0A437J9F1</accession>
<protein>
    <recommendedName>
        <fullName evidence="3">Anti-sigma factor NepR domain-containing protein</fullName>
    </recommendedName>
</protein>
<evidence type="ECO:0000313" key="1">
    <source>
        <dbReference type="EMBL" id="RVT42127.1"/>
    </source>
</evidence>
<proteinExistence type="predicted"/>
<comment type="caution">
    <text evidence="1">The sequence shown here is derived from an EMBL/GenBank/DDBJ whole genome shotgun (WGS) entry which is preliminary data.</text>
</comment>
<dbReference type="Proteomes" id="UP000282977">
    <property type="component" value="Unassembled WGS sequence"/>
</dbReference>
<dbReference type="EMBL" id="RZUL01000002">
    <property type="protein sequence ID" value="RVT42127.1"/>
    <property type="molecule type" value="Genomic_DNA"/>
</dbReference>
<dbReference type="AlphaFoldDB" id="A0A437J9F1"/>
<name>A0A437J9F1_9SPHN</name>